<dbReference type="NCBIfam" id="NF004684">
    <property type="entry name" value="PRK06027.1"/>
    <property type="match status" value="1"/>
</dbReference>
<dbReference type="GO" id="GO:0008864">
    <property type="term" value="F:formyltetrahydrofolate deformylase activity"/>
    <property type="evidence" value="ECO:0007669"/>
    <property type="project" value="UniProtKB-EC"/>
</dbReference>
<dbReference type="InterPro" id="IPR036477">
    <property type="entry name" value="Formyl_transf_N_sf"/>
</dbReference>
<dbReference type="Pfam" id="PF00551">
    <property type="entry name" value="Formyl_trans_N"/>
    <property type="match status" value="1"/>
</dbReference>
<reference evidence="6 7" key="1">
    <citation type="submission" date="2023-11" db="EMBL/GenBank/DDBJ databases">
        <title>Draft genome of Azohydromonas lata strain H1 (DSM1123), a polyhydroxyalkanoate producer.</title>
        <authorList>
            <person name="Traversa D."/>
            <person name="D'Addabbo P."/>
            <person name="Pazzani C."/>
            <person name="Manzari C."/>
            <person name="Chiara M."/>
            <person name="Scrascia M."/>
        </authorList>
    </citation>
    <scope>NUCLEOTIDE SEQUENCE [LARGE SCALE GENOMIC DNA]</scope>
    <source>
        <strain evidence="6 7">H1</strain>
    </source>
</reference>
<keyword evidence="7" id="KW-1185">Reference proteome</keyword>
<comment type="function">
    <text evidence="3">Catalyzes the hydrolysis of 10-formyltetrahydrofolate (formyl-FH4) to formate and tetrahydrofolate (FH4).</text>
</comment>
<dbReference type="InterPro" id="IPR045865">
    <property type="entry name" value="ACT-like_dom_sf"/>
</dbReference>
<dbReference type="PANTHER" id="PTHR42706">
    <property type="entry name" value="FORMYLTETRAHYDROFOLATE DEFORMYLASE"/>
    <property type="match status" value="1"/>
</dbReference>
<comment type="catalytic activity">
    <reaction evidence="3">
        <text>(6R)-10-formyltetrahydrofolate + H2O = (6S)-5,6,7,8-tetrahydrofolate + formate + H(+)</text>
        <dbReference type="Rhea" id="RHEA:19833"/>
        <dbReference type="ChEBI" id="CHEBI:15377"/>
        <dbReference type="ChEBI" id="CHEBI:15378"/>
        <dbReference type="ChEBI" id="CHEBI:15740"/>
        <dbReference type="ChEBI" id="CHEBI:57453"/>
        <dbReference type="ChEBI" id="CHEBI:195366"/>
        <dbReference type="EC" id="3.5.1.10"/>
    </reaction>
</comment>
<evidence type="ECO:0000313" key="6">
    <source>
        <dbReference type="EMBL" id="MDZ5460864.1"/>
    </source>
</evidence>
<gene>
    <name evidence="3 6" type="primary">purU</name>
    <name evidence="6" type="ORF">SM757_30235</name>
</gene>
<comment type="pathway">
    <text evidence="3">Purine metabolism; IMP biosynthesis via de novo pathway; formate from 10-formyl-5,6,7,8-tetrahydrofolate: step 1/1.</text>
</comment>
<keyword evidence="2 3" id="KW-0378">Hydrolase</keyword>
<evidence type="ECO:0000313" key="7">
    <source>
        <dbReference type="Proteomes" id="UP001293718"/>
    </source>
</evidence>
<dbReference type="RefSeq" id="WP_322468180.1">
    <property type="nucleotide sequence ID" value="NZ_JAXOJX010000086.1"/>
</dbReference>
<dbReference type="PIRSF" id="PIRSF036480">
    <property type="entry name" value="FormyFH4_hydr"/>
    <property type="match status" value="1"/>
</dbReference>
<organism evidence="6 7">
    <name type="scientific">Azohydromonas lata</name>
    <dbReference type="NCBI Taxonomy" id="45677"/>
    <lineage>
        <taxon>Bacteria</taxon>
        <taxon>Pseudomonadati</taxon>
        <taxon>Pseudomonadota</taxon>
        <taxon>Betaproteobacteria</taxon>
        <taxon>Burkholderiales</taxon>
        <taxon>Sphaerotilaceae</taxon>
        <taxon>Azohydromonas</taxon>
    </lineage>
</organism>
<protein>
    <recommendedName>
        <fullName evidence="3 4">Formyltetrahydrofolate deformylase</fullName>
        <ecNumber evidence="3 4">3.5.1.10</ecNumber>
    </recommendedName>
    <alternativeName>
        <fullName evidence="3">Formyl-FH(4) hydrolase</fullName>
    </alternativeName>
</protein>
<keyword evidence="1 3" id="KW-0554">One-carbon metabolism</keyword>
<evidence type="ECO:0000256" key="4">
    <source>
        <dbReference type="NCBIfam" id="TIGR00655"/>
    </source>
</evidence>
<dbReference type="PRINTS" id="PR01575">
    <property type="entry name" value="FFH4HYDRLASE"/>
</dbReference>
<keyword evidence="3" id="KW-0658">Purine biosynthesis</keyword>
<dbReference type="EMBL" id="JAXOJX010000086">
    <property type="protein sequence ID" value="MDZ5460864.1"/>
    <property type="molecule type" value="Genomic_DNA"/>
</dbReference>
<dbReference type="InterPro" id="IPR002376">
    <property type="entry name" value="Formyl_transf_N"/>
</dbReference>
<proteinExistence type="inferred from homology"/>
<evidence type="ECO:0000256" key="3">
    <source>
        <dbReference type="HAMAP-Rule" id="MF_01927"/>
    </source>
</evidence>
<feature type="active site" evidence="3">
    <location>
        <position position="245"/>
    </location>
</feature>
<accession>A0ABU5IPP5</accession>
<feature type="domain" description="Formyl transferase N-terminal" evidence="5">
    <location>
        <begin position="106"/>
        <end position="282"/>
    </location>
</feature>
<dbReference type="CDD" id="cd08648">
    <property type="entry name" value="FMT_core_Formyl-FH4-Hydrolase_C"/>
    <property type="match status" value="1"/>
</dbReference>
<dbReference type="Gene3D" id="3.30.70.260">
    <property type="match status" value="1"/>
</dbReference>
<dbReference type="Gene3D" id="3.40.50.170">
    <property type="entry name" value="Formyl transferase, N-terminal domain"/>
    <property type="match status" value="1"/>
</dbReference>
<dbReference type="EC" id="3.5.1.10" evidence="3 4"/>
<dbReference type="HAMAP" id="MF_01927">
    <property type="entry name" value="PurU"/>
    <property type="match status" value="1"/>
</dbReference>
<dbReference type="SUPFAM" id="SSF53328">
    <property type="entry name" value="Formyltransferase"/>
    <property type="match status" value="1"/>
</dbReference>
<dbReference type="Proteomes" id="UP001293718">
    <property type="component" value="Unassembled WGS sequence"/>
</dbReference>
<comment type="caution">
    <text evidence="6">The sequence shown here is derived from an EMBL/GenBank/DDBJ whole genome shotgun (WGS) entry which is preliminary data.</text>
</comment>
<sequence>MSNSLQPSNPSASPSRFALTVVCESACGQVAAVAAFLERHGGYVEQFAVYDDKPTSRFFVRAVFRRAEGTEGGEGGLARMREDFTRLAPSIGAIEWRLHDLAQPLRVLLMVSKLDHCLQDLLGSWQRGEMPMQPVAVVSNHPDLAPMAQAHGLPFHHLPVTAATKPAQEAALLQLVQRHEADIVVLARYMQVLSDELCRKLAGRVINIHHSFLPGFKGARPYHQAYERGVKLIGATAHFATPELDEGPIIEQETERVDHADSPEDLLNVGRRMECTVLSRALRSVLEHRVFTNGQRTVVL</sequence>
<evidence type="ECO:0000256" key="2">
    <source>
        <dbReference type="ARBA" id="ARBA00022801"/>
    </source>
</evidence>
<evidence type="ECO:0000256" key="1">
    <source>
        <dbReference type="ARBA" id="ARBA00022563"/>
    </source>
</evidence>
<dbReference type="SUPFAM" id="SSF55021">
    <property type="entry name" value="ACT-like"/>
    <property type="match status" value="1"/>
</dbReference>
<name>A0ABU5IPP5_9BURK</name>
<dbReference type="InterPro" id="IPR004810">
    <property type="entry name" value="PurU"/>
</dbReference>
<comment type="similarity">
    <text evidence="3">Belongs to the PurU family.</text>
</comment>
<dbReference type="NCBIfam" id="TIGR00655">
    <property type="entry name" value="PurU"/>
    <property type="match status" value="1"/>
</dbReference>
<dbReference type="InterPro" id="IPR041729">
    <property type="entry name" value="Formyl-FH4-Hydrolase_C"/>
</dbReference>
<evidence type="ECO:0000259" key="5">
    <source>
        <dbReference type="Pfam" id="PF00551"/>
    </source>
</evidence>
<dbReference type="PANTHER" id="PTHR42706:SF1">
    <property type="entry name" value="FORMYLTETRAHYDROFOLATE DEFORMYLASE 2, MITOCHONDRIAL"/>
    <property type="match status" value="1"/>
</dbReference>